<dbReference type="InterPro" id="IPR011708">
    <property type="entry name" value="DNA_pol3_alpha_NTPase_dom"/>
</dbReference>
<dbReference type="InterPro" id="IPR003141">
    <property type="entry name" value="Pol/His_phosphatase_N"/>
</dbReference>
<dbReference type="EC" id="2.7.7.7" evidence="4"/>
<dbReference type="Pfam" id="PF07733">
    <property type="entry name" value="DNA_pol3_alpha"/>
    <property type="match status" value="1"/>
</dbReference>
<evidence type="ECO:0000259" key="16">
    <source>
        <dbReference type="SMART" id="SM00481"/>
    </source>
</evidence>
<dbReference type="InterPro" id="IPR041931">
    <property type="entry name" value="DNA_pol3_alpha_thumb_dom"/>
</dbReference>
<comment type="function">
    <text evidence="14">DNA polymerase III is a complex, multichain enzyme responsible for most of the replicative synthesis in bacteria. This DNA polymerase also exhibits 3' to 5' exonuclease activity. The alpha chain is the DNA polymerase.</text>
</comment>
<evidence type="ECO:0000256" key="7">
    <source>
        <dbReference type="ARBA" id="ARBA00022490"/>
    </source>
</evidence>
<comment type="similarity">
    <text evidence="3">Belongs to the DNA polymerase type-C family. DnaE subfamily.</text>
</comment>
<dbReference type="PANTHER" id="PTHR32294">
    <property type="entry name" value="DNA POLYMERASE III SUBUNIT ALPHA"/>
    <property type="match status" value="1"/>
</dbReference>
<dbReference type="GO" id="GO:0005737">
    <property type="term" value="C:cytoplasm"/>
    <property type="evidence" value="ECO:0007669"/>
    <property type="project" value="UniProtKB-SubCell"/>
</dbReference>
<evidence type="ECO:0000256" key="8">
    <source>
        <dbReference type="ARBA" id="ARBA00022679"/>
    </source>
</evidence>
<reference evidence="18" key="1">
    <citation type="submission" date="2017-11" db="EMBL/GenBank/DDBJ databases">
        <title>Complete Genome Sequence of Kyrpidia sp. Strain EA-1, a thermophilic, hydrogen-oxidizing Bacterium, isolated from the Azores.</title>
        <authorList>
            <person name="Reiner J.E."/>
            <person name="Lapp C.J."/>
            <person name="Bunk B."/>
            <person name="Gescher J."/>
        </authorList>
    </citation>
    <scope>NUCLEOTIDE SEQUENCE [LARGE SCALE GENOMIC DNA]</scope>
    <source>
        <strain evidence="18">EA-1</strain>
    </source>
</reference>
<dbReference type="NCBIfam" id="TIGR00594">
    <property type="entry name" value="polc"/>
    <property type="match status" value="1"/>
</dbReference>
<evidence type="ECO:0000313" key="18">
    <source>
        <dbReference type="Proteomes" id="UP000231932"/>
    </source>
</evidence>
<sequence length="1022" mass="115339">MVHLHAHSYFSFLDGASAPEELVDIASQLGISAMALTDRDTVAGLVPFHRAAERVGIRPISGAEVTMEDGTILTVLAENAKGYAELCTLLTKAHLSHPRGEPRTLYQDLVEHREGLIVLSGDRRGRIPSLLLQKQNQKAREMAEWLRDGLGKDRFFLEIQDSFTPGSQYFTERLCELADTLDIGVTATHDIHYASPDQFPIYDVLTCIRNQTDLESPHPERPLNGKAYLLSPEEMNLRFQRRPDALHRAKEIAERCQVSLDLSFPRHPAFPHGPGDTPMAILRRLTEEGAIRRYGSLTPEIRRRLEHELAIIETLGYADYFLVVWDVVQFARKKGIRYAGRGSAADSAVAYCLGITDVDAAGRGLLFERFISLERGEKPDIDVDFDARRRDEVAAYVYNRYGEDHVAAVCTYQTFQIRSAIREVGRVMGFPPPLLDRLAKRIPHMVRAGELGAALERFPELRDAGIEHKQVWQLFHLVSALVDIPRHIGTHLGGLVISRDPLTTVTSLQRSAKGVIITPFDKRAVEDVGLMKLDLLSLRTLSAVEDTVQLLHRDGKPIDPEDIPLDDPDTFAAIGEGRTIGVFQLESPAQRALQVRLKPDHLEDLVASVALIRPGPIKGNMVEPFLERRRGNAEFHYIHPALKPILDKTYGVILFQEQVIEIVTAVAGFTPGEADRLRRVMSHHRSLREMEEIGKIFLEKSMARGVSRETAEQIYNYIKGYASYGFCEAHAAAFAATAYRTAYLARHYPAAYYAGLLNQFPMGYYPIHVLCSEARRRGVEILPPDVNNSETGCRLEKGNIRLGLNLIKGLPREEVARIVEDRERQGPFASPEEFCLRIHPSRTLLENLILTGAFDRLYPNRRQLLWYLEDLLQHPGVDIHWTQILPPPGDSGDFTLKERLFHEYRLIQVGLSGHLMELFRPTLRMRRFLPVVDLESFEGKEVWTAGILVRPHRPPTPSGKTVVFFSLEDETGMVDAVMFEKEYRRSGGDLFRPDAIALGVHGTVERRRGHLQLVVDRVRALI</sequence>
<gene>
    <name evidence="17" type="ORF">CVV65_11090</name>
</gene>
<dbReference type="SUPFAM" id="SSF89550">
    <property type="entry name" value="PHP domain-like"/>
    <property type="match status" value="1"/>
</dbReference>
<keyword evidence="9" id="KW-0548">Nucleotidyltransferase</keyword>
<evidence type="ECO:0000256" key="4">
    <source>
        <dbReference type="ARBA" id="ARBA00012417"/>
    </source>
</evidence>
<dbReference type="Pfam" id="PF02811">
    <property type="entry name" value="PHP"/>
    <property type="match status" value="1"/>
</dbReference>
<dbReference type="Gene3D" id="1.10.150.870">
    <property type="match status" value="1"/>
</dbReference>
<organism evidence="17 18">
    <name type="scientific">Kyrpidia spormannii</name>
    <dbReference type="NCBI Taxonomy" id="2055160"/>
    <lineage>
        <taxon>Bacteria</taxon>
        <taxon>Bacillati</taxon>
        <taxon>Bacillota</taxon>
        <taxon>Bacilli</taxon>
        <taxon>Bacillales</taxon>
        <taxon>Alicyclobacillaceae</taxon>
        <taxon>Kyrpidia</taxon>
    </lineage>
</organism>
<dbReference type="InterPro" id="IPR004013">
    <property type="entry name" value="PHP_dom"/>
</dbReference>
<evidence type="ECO:0000256" key="15">
    <source>
        <dbReference type="ARBA" id="ARBA00049244"/>
    </source>
</evidence>
<dbReference type="Gene3D" id="1.10.10.1600">
    <property type="entry name" value="Bacterial DNA polymerase III alpha subunit, thumb domain"/>
    <property type="match status" value="1"/>
</dbReference>
<accession>A0A2K8N7T9</accession>
<keyword evidence="11" id="KW-0227">DNA damage</keyword>
<evidence type="ECO:0000256" key="9">
    <source>
        <dbReference type="ARBA" id="ARBA00022695"/>
    </source>
</evidence>
<keyword evidence="8" id="KW-0808">Transferase</keyword>
<comment type="catalytic activity">
    <reaction evidence="15">
        <text>DNA(n) + a 2'-deoxyribonucleoside 5'-triphosphate = DNA(n+1) + diphosphate</text>
        <dbReference type="Rhea" id="RHEA:22508"/>
        <dbReference type="Rhea" id="RHEA-COMP:17339"/>
        <dbReference type="Rhea" id="RHEA-COMP:17340"/>
        <dbReference type="ChEBI" id="CHEBI:33019"/>
        <dbReference type="ChEBI" id="CHEBI:61560"/>
        <dbReference type="ChEBI" id="CHEBI:173112"/>
        <dbReference type="EC" id="2.7.7.7"/>
    </reaction>
</comment>
<dbReference type="GO" id="GO:0003887">
    <property type="term" value="F:DNA-directed DNA polymerase activity"/>
    <property type="evidence" value="ECO:0007669"/>
    <property type="project" value="UniProtKB-KW"/>
</dbReference>
<dbReference type="InterPro" id="IPR004805">
    <property type="entry name" value="DnaE2/DnaE/PolC"/>
</dbReference>
<evidence type="ECO:0000256" key="2">
    <source>
        <dbReference type="ARBA" id="ARBA00007391"/>
    </source>
</evidence>
<protein>
    <recommendedName>
        <fullName evidence="6">DNA polymerase III subunit alpha</fullName>
        <ecNumber evidence="4">2.7.7.7</ecNumber>
    </recommendedName>
    <alternativeName>
        <fullName evidence="5">Error-prone DNA polymerase</fullName>
    </alternativeName>
</protein>
<proteinExistence type="inferred from homology"/>
<dbReference type="InterPro" id="IPR040982">
    <property type="entry name" value="DNA_pol3_finger"/>
</dbReference>
<comment type="subcellular location">
    <subcellularLocation>
        <location evidence="1">Cytoplasm</location>
    </subcellularLocation>
</comment>
<keyword evidence="13" id="KW-0234">DNA repair</keyword>
<dbReference type="Proteomes" id="UP000231932">
    <property type="component" value="Chromosome"/>
</dbReference>
<evidence type="ECO:0000256" key="13">
    <source>
        <dbReference type="ARBA" id="ARBA00023204"/>
    </source>
</evidence>
<dbReference type="GO" id="GO:0003676">
    <property type="term" value="F:nucleic acid binding"/>
    <property type="evidence" value="ECO:0007669"/>
    <property type="project" value="InterPro"/>
</dbReference>
<keyword evidence="10" id="KW-0235">DNA replication</keyword>
<keyword evidence="7" id="KW-0963">Cytoplasm</keyword>
<dbReference type="KEGG" id="kyr:CVV65_11090"/>
<dbReference type="OrthoDB" id="9803237at2"/>
<evidence type="ECO:0000256" key="10">
    <source>
        <dbReference type="ARBA" id="ARBA00022705"/>
    </source>
</evidence>
<evidence type="ECO:0000256" key="12">
    <source>
        <dbReference type="ARBA" id="ARBA00022932"/>
    </source>
</evidence>
<feature type="domain" description="Polymerase/histidinol phosphatase N-terminal" evidence="16">
    <location>
        <begin position="2"/>
        <end position="69"/>
    </location>
</feature>
<evidence type="ECO:0000256" key="1">
    <source>
        <dbReference type="ARBA" id="ARBA00004496"/>
    </source>
</evidence>
<comment type="similarity">
    <text evidence="2">Belongs to the DNA polymerase type-C family. DnaE2 subfamily.</text>
</comment>
<evidence type="ECO:0000256" key="11">
    <source>
        <dbReference type="ARBA" id="ARBA00022763"/>
    </source>
</evidence>
<evidence type="ECO:0000256" key="6">
    <source>
        <dbReference type="ARBA" id="ARBA00019114"/>
    </source>
</evidence>
<dbReference type="PANTHER" id="PTHR32294:SF4">
    <property type="entry name" value="ERROR-PRONE DNA POLYMERASE"/>
    <property type="match status" value="1"/>
</dbReference>
<evidence type="ECO:0000313" key="17">
    <source>
        <dbReference type="EMBL" id="ATY85404.1"/>
    </source>
</evidence>
<dbReference type="GO" id="GO:0006260">
    <property type="term" value="P:DNA replication"/>
    <property type="evidence" value="ECO:0007669"/>
    <property type="project" value="UniProtKB-KW"/>
</dbReference>
<dbReference type="Pfam" id="PF14579">
    <property type="entry name" value="HHH_6"/>
    <property type="match status" value="1"/>
</dbReference>
<evidence type="ECO:0000256" key="5">
    <source>
        <dbReference type="ARBA" id="ARBA00017273"/>
    </source>
</evidence>
<dbReference type="InterPro" id="IPR004365">
    <property type="entry name" value="NA-bd_OB_tRNA"/>
</dbReference>
<dbReference type="EMBL" id="CP024955">
    <property type="protein sequence ID" value="ATY85404.1"/>
    <property type="molecule type" value="Genomic_DNA"/>
</dbReference>
<dbReference type="Pfam" id="PF01336">
    <property type="entry name" value="tRNA_anti-codon"/>
    <property type="match status" value="1"/>
</dbReference>
<name>A0A2K8N7T9_9BACL</name>
<dbReference type="AlphaFoldDB" id="A0A2K8N7T9"/>
<evidence type="ECO:0000256" key="14">
    <source>
        <dbReference type="ARBA" id="ARBA00025611"/>
    </source>
</evidence>
<keyword evidence="18" id="KW-1185">Reference proteome</keyword>
<keyword evidence="12" id="KW-0239">DNA-directed DNA polymerase</keyword>
<dbReference type="GO" id="GO:0008408">
    <property type="term" value="F:3'-5' exonuclease activity"/>
    <property type="evidence" value="ECO:0007669"/>
    <property type="project" value="InterPro"/>
</dbReference>
<dbReference type="InterPro" id="IPR016195">
    <property type="entry name" value="Pol/histidinol_Pase-like"/>
</dbReference>
<dbReference type="RefSeq" id="WP_100668184.1">
    <property type="nucleotide sequence ID" value="NZ_CP024955.1"/>
</dbReference>
<dbReference type="SMART" id="SM00481">
    <property type="entry name" value="POLIIIAc"/>
    <property type="match status" value="1"/>
</dbReference>
<dbReference type="InterPro" id="IPR029460">
    <property type="entry name" value="DNAPol_HHH"/>
</dbReference>
<dbReference type="Gene3D" id="3.20.20.140">
    <property type="entry name" value="Metal-dependent hydrolases"/>
    <property type="match status" value="1"/>
</dbReference>
<dbReference type="CDD" id="cd04485">
    <property type="entry name" value="DnaE_OBF"/>
    <property type="match status" value="1"/>
</dbReference>
<dbReference type="Pfam" id="PF17657">
    <property type="entry name" value="DNA_pol3_finger"/>
    <property type="match status" value="1"/>
</dbReference>
<dbReference type="GO" id="GO:0006281">
    <property type="term" value="P:DNA repair"/>
    <property type="evidence" value="ECO:0007669"/>
    <property type="project" value="UniProtKB-KW"/>
</dbReference>
<evidence type="ECO:0000256" key="3">
    <source>
        <dbReference type="ARBA" id="ARBA00009496"/>
    </source>
</evidence>